<dbReference type="CDD" id="cd21456">
    <property type="entry name" value="DLC-like_SpDlc1-like"/>
    <property type="match status" value="1"/>
</dbReference>
<dbReference type="InterPro" id="IPR005334">
    <property type="entry name" value="Tctex-1-like"/>
</dbReference>
<dbReference type="Pfam" id="PF03645">
    <property type="entry name" value="Tctex-1"/>
    <property type="match status" value="1"/>
</dbReference>
<evidence type="ECO:0008006" key="3">
    <source>
        <dbReference type="Google" id="ProtNLM"/>
    </source>
</evidence>
<keyword evidence="2" id="KW-1185">Reference proteome</keyword>
<dbReference type="PANTHER" id="PTHR21255">
    <property type="entry name" value="T-COMPLEX-ASSOCIATED-TESTIS-EXPRESSED 1/ DYNEIN LIGHT CHAIN"/>
    <property type="match status" value="1"/>
</dbReference>
<dbReference type="PANTHER" id="PTHR21255:SF4">
    <property type="entry name" value="DYNEIN LIGHT CHAIN TCTEX-TYPE"/>
    <property type="match status" value="1"/>
</dbReference>
<name>A0ABR3SPP7_9PEZI</name>
<evidence type="ECO:0000313" key="1">
    <source>
        <dbReference type="EMBL" id="KAL1626412.1"/>
    </source>
</evidence>
<accession>A0ABR3SPP7</accession>
<organism evidence="1 2">
    <name type="scientific">Neofusicoccum ribis</name>
    <dbReference type="NCBI Taxonomy" id="45134"/>
    <lineage>
        <taxon>Eukaryota</taxon>
        <taxon>Fungi</taxon>
        <taxon>Dikarya</taxon>
        <taxon>Ascomycota</taxon>
        <taxon>Pezizomycotina</taxon>
        <taxon>Dothideomycetes</taxon>
        <taxon>Dothideomycetes incertae sedis</taxon>
        <taxon>Botryosphaeriales</taxon>
        <taxon>Botryosphaeriaceae</taxon>
        <taxon>Neofusicoccum</taxon>
    </lineage>
</organism>
<dbReference type="EMBL" id="JAJVDC020000082">
    <property type="protein sequence ID" value="KAL1626412.1"/>
    <property type="molecule type" value="Genomic_DNA"/>
</dbReference>
<comment type="caution">
    <text evidence="1">The sequence shown here is derived from an EMBL/GenBank/DDBJ whole genome shotgun (WGS) entry which is preliminary data.</text>
</comment>
<proteinExistence type="predicted"/>
<gene>
    <name evidence="1" type="ORF">SLS56_006816</name>
</gene>
<dbReference type="Gene3D" id="3.30.1140.40">
    <property type="entry name" value="Tctex-1"/>
    <property type="match status" value="1"/>
</dbReference>
<protein>
    <recommendedName>
        <fullName evidence="3">Dynein light chain</fullName>
    </recommendedName>
</protein>
<sequence>MAAPPVSETRLKQIATDACDAAVGAAESYIHAQTAEWNNTIIVRGLPATLAPALEKEEEEEHEEEAQPHQNPVVARDRSNRVTRIRKQNTILKSLISETSTGPNNQPPFKYAVNSTIIQHAPTFSRTADGDAAEDQTASLAKVGRRGMHSAAGAYWNSEKDGMWSFKYDGGEKKGLDVVINVMWIAL</sequence>
<evidence type="ECO:0000313" key="2">
    <source>
        <dbReference type="Proteomes" id="UP001521116"/>
    </source>
</evidence>
<dbReference type="InterPro" id="IPR038586">
    <property type="entry name" value="Tctex-1-like_sf"/>
</dbReference>
<dbReference type="Proteomes" id="UP001521116">
    <property type="component" value="Unassembled WGS sequence"/>
</dbReference>
<reference evidence="1 2" key="1">
    <citation type="submission" date="2024-02" db="EMBL/GenBank/DDBJ databases">
        <title>De novo assembly and annotation of 12 fungi associated with fruit tree decline syndrome in Ontario, Canada.</title>
        <authorList>
            <person name="Sulman M."/>
            <person name="Ellouze W."/>
            <person name="Ilyukhin E."/>
        </authorList>
    </citation>
    <scope>NUCLEOTIDE SEQUENCE [LARGE SCALE GENOMIC DNA]</scope>
    <source>
        <strain evidence="1 2">M1-105</strain>
    </source>
</reference>